<evidence type="ECO:0000259" key="10">
    <source>
        <dbReference type="PROSITE" id="PS50158"/>
    </source>
</evidence>
<dbReference type="Gene3D" id="3.10.10.10">
    <property type="entry name" value="HIV Type 1 Reverse Transcriptase, subunit A, domain 1"/>
    <property type="match status" value="2"/>
</dbReference>
<dbReference type="PROSITE" id="PS50158">
    <property type="entry name" value="ZF_CCHC"/>
    <property type="match status" value="1"/>
</dbReference>
<keyword evidence="8" id="KW-0479">Metal-binding</keyword>
<dbReference type="SUPFAM" id="SSF50630">
    <property type="entry name" value="Acid proteases"/>
    <property type="match status" value="1"/>
</dbReference>
<dbReference type="FunFam" id="3.10.10.10:FF:000007">
    <property type="entry name" value="Retrovirus-related Pol polyprotein from transposon 17.6-like Protein"/>
    <property type="match status" value="1"/>
</dbReference>
<proteinExistence type="predicted"/>
<evidence type="ECO:0000259" key="12">
    <source>
        <dbReference type="PROSITE" id="PS50994"/>
    </source>
</evidence>
<dbReference type="PROSITE" id="PS50994">
    <property type="entry name" value="INTEGRASE"/>
    <property type="match status" value="1"/>
</dbReference>
<evidence type="ECO:0000256" key="3">
    <source>
        <dbReference type="ARBA" id="ARBA00022695"/>
    </source>
</evidence>
<dbReference type="InterPro" id="IPR021109">
    <property type="entry name" value="Peptidase_aspartic_dom_sf"/>
</dbReference>
<evidence type="ECO:0000313" key="13">
    <source>
        <dbReference type="EMBL" id="GEU46592.1"/>
    </source>
</evidence>
<evidence type="ECO:0000256" key="4">
    <source>
        <dbReference type="ARBA" id="ARBA00022722"/>
    </source>
</evidence>
<feature type="compositionally biased region" description="Polar residues" evidence="9">
    <location>
        <begin position="1"/>
        <end position="12"/>
    </location>
</feature>
<keyword evidence="8" id="KW-0862">Zinc</keyword>
<keyword evidence="5" id="KW-0255">Endonuclease</keyword>
<feature type="region of interest" description="Disordered" evidence="9">
    <location>
        <begin position="1"/>
        <end position="38"/>
    </location>
</feature>
<accession>A0A6L2KCZ8</accession>
<evidence type="ECO:0000256" key="6">
    <source>
        <dbReference type="ARBA" id="ARBA00022801"/>
    </source>
</evidence>
<keyword evidence="1" id="KW-0645">Protease</keyword>
<dbReference type="GO" id="GO:0006508">
    <property type="term" value="P:proteolysis"/>
    <property type="evidence" value="ECO:0007669"/>
    <property type="project" value="UniProtKB-KW"/>
</dbReference>
<dbReference type="GO" id="GO:0004519">
    <property type="term" value="F:endonuclease activity"/>
    <property type="evidence" value="ECO:0007669"/>
    <property type="project" value="UniProtKB-KW"/>
</dbReference>
<dbReference type="PANTHER" id="PTHR37984">
    <property type="entry name" value="PROTEIN CBG26694"/>
    <property type="match status" value="1"/>
</dbReference>
<feature type="compositionally biased region" description="Polar residues" evidence="9">
    <location>
        <begin position="285"/>
        <end position="294"/>
    </location>
</feature>
<keyword evidence="6" id="KW-0378">Hydrolase</keyword>
<dbReference type="InterPro" id="IPR000477">
    <property type="entry name" value="RT_dom"/>
</dbReference>
<dbReference type="Pfam" id="PF03732">
    <property type="entry name" value="Retrotrans_gag"/>
    <property type="match status" value="1"/>
</dbReference>
<feature type="domain" description="CCHC-type" evidence="10">
    <location>
        <begin position="454"/>
        <end position="469"/>
    </location>
</feature>
<dbReference type="GO" id="GO:0003964">
    <property type="term" value="F:RNA-directed DNA polymerase activity"/>
    <property type="evidence" value="ECO:0007669"/>
    <property type="project" value="UniProtKB-KW"/>
</dbReference>
<dbReference type="SUPFAM" id="SSF56672">
    <property type="entry name" value="DNA/RNA polymerases"/>
    <property type="match status" value="1"/>
</dbReference>
<organism evidence="13">
    <name type="scientific">Tanacetum cinerariifolium</name>
    <name type="common">Dalmatian daisy</name>
    <name type="synonym">Chrysanthemum cinerariifolium</name>
    <dbReference type="NCBI Taxonomy" id="118510"/>
    <lineage>
        <taxon>Eukaryota</taxon>
        <taxon>Viridiplantae</taxon>
        <taxon>Streptophyta</taxon>
        <taxon>Embryophyta</taxon>
        <taxon>Tracheophyta</taxon>
        <taxon>Spermatophyta</taxon>
        <taxon>Magnoliopsida</taxon>
        <taxon>eudicotyledons</taxon>
        <taxon>Gunneridae</taxon>
        <taxon>Pentapetalae</taxon>
        <taxon>asterids</taxon>
        <taxon>campanulids</taxon>
        <taxon>Asterales</taxon>
        <taxon>Asteraceae</taxon>
        <taxon>Asteroideae</taxon>
        <taxon>Anthemideae</taxon>
        <taxon>Anthemidinae</taxon>
        <taxon>Tanacetum</taxon>
    </lineage>
</organism>
<dbReference type="GO" id="GO:0008270">
    <property type="term" value="F:zinc ion binding"/>
    <property type="evidence" value="ECO:0007669"/>
    <property type="project" value="UniProtKB-KW"/>
</dbReference>
<evidence type="ECO:0000256" key="8">
    <source>
        <dbReference type="PROSITE-ProRule" id="PRU00047"/>
    </source>
</evidence>
<dbReference type="InterPro" id="IPR050951">
    <property type="entry name" value="Retrovirus_Pol_polyprotein"/>
</dbReference>
<feature type="domain" description="Reverse transcriptase" evidence="11">
    <location>
        <begin position="669"/>
        <end position="865"/>
    </location>
</feature>
<gene>
    <name evidence="13" type="ORF">Tci_018570</name>
</gene>
<dbReference type="Pfam" id="PF24626">
    <property type="entry name" value="SH3_Tf2-1"/>
    <property type="match status" value="1"/>
</dbReference>
<keyword evidence="3" id="KW-0548">Nucleotidyltransferase</keyword>
<keyword evidence="4" id="KW-0540">Nuclease</keyword>
<dbReference type="PROSITE" id="PS50878">
    <property type="entry name" value="RT_POL"/>
    <property type="match status" value="1"/>
</dbReference>
<feature type="compositionally biased region" description="Acidic residues" evidence="9">
    <location>
        <begin position="14"/>
        <end position="23"/>
    </location>
</feature>
<sequence>MDWWANPNNNNGWLEDDQEDLEEEPQKEKIEDEDMVNDDEDDAEVINPYEEVHPHNRPPSTSNEETKFAPPVVQIVDADDVPIPLVIQFESNFHVGESLATRDLLAGNSEVYAPGPMCYDLKSVHKGVMKLSKQMHDRYRTEKKMARKLRHNELRMNGQEFNITALDSAVRENRSENSKMMKLITGLSREFTELKNPNRRAKELSCWEAWVRGRIPNNLRFQEEPSIYTAPVPRADDLYVMVRDAAMDTHGDEDVDTDAPWDIQPFEPRGSPRDSQIMPPKRRSQTNPQSTLTQEAVHQLVRDGIEAAIRDERERVRMEATRAGGPARGPTTAPMARECSFTGFMKCGPTQFHGIEGAVGLIRWFEKMENTFEISREVENGRPWTEVKQMMTDEFCPTEEVQRLEDEPRHLKLRDMNIAAYTERFNELALLCPDALPNEKKKVECATVQSNVVCYECGERGHKSRTCSKKADRRGKNVQGQAYVIRDGEHNQGPNVVTGKFLLNNRYATMLFDSGADKSFVDIKFSHLIDIKPVKLNSCYEVELADEKVVSTNSVLRGCTLNLLDHLFDIDLMPIELVTFYVIVGMDWLVEHDALIVCGKKEVHVPYKNKTVVKSDSSVSRLKVISCIKARKYIERGSQLFIAQVTEKEPTKKQLQDVPVICNFPEVLHDDLPGLPPPRQVEFKIELIPGATPVARAPYRLAPSELKELSDQLKELSEKGFIRPCSSPWGAPVLFVKKTDLFARSSVYSKIDMRSSYHQLRIKEDDIPITAFRTRYGHFEFQVMPFGLTNAPDVFMDLMNRVCKPYLDKFVIVFIDDILIYSKNKEDHEKHLKIILELLKNEKLYAKFLKCDFWLKSIQFPGHVIDSNGVHVDPAKVKAEHQKSSGLLQKPEILEWKWEKITMDFVSGLPRTPSGYDSIWVIVDRLTKSAHFLPMKKTNSIEKLAQQYLKEIVCRHGVPMSIILDRDSLFTSRFWKTLQEALGTQLNLSTAYHPKMDGQSERTIQKLEDMLRACVIDLAIVGIDTYLWSNSPTITAIMRASRLHHSRHSMGEIVDRWSEVGDSQHTGPELIRETTEKIDVIRFGKRGKLSPRYIGPFEIIERIGPVAYKLDLHEKLRGIHNTFHVFNLKKCLADENLVIPLEEIQIDEKLHFTEEPVEIMDREVIKANGLERMDGVGAKCFVKLFLVPFSIVPSVKGFEINVVLLWDNDLVGPTL</sequence>
<dbReference type="SMART" id="SM00343">
    <property type="entry name" value="ZnF_C2HC"/>
    <property type="match status" value="1"/>
</dbReference>
<dbReference type="InterPro" id="IPR001584">
    <property type="entry name" value="Integrase_cat-core"/>
</dbReference>
<dbReference type="CDD" id="cd01647">
    <property type="entry name" value="RT_LTR"/>
    <property type="match status" value="1"/>
</dbReference>
<dbReference type="Pfam" id="PF00078">
    <property type="entry name" value="RVT_1"/>
    <property type="match status" value="1"/>
</dbReference>
<evidence type="ECO:0000256" key="2">
    <source>
        <dbReference type="ARBA" id="ARBA00022679"/>
    </source>
</evidence>
<keyword evidence="8" id="KW-0863">Zinc-finger</keyword>
<dbReference type="SUPFAM" id="SSF53098">
    <property type="entry name" value="Ribonuclease H-like"/>
    <property type="match status" value="1"/>
</dbReference>
<dbReference type="InterPro" id="IPR043128">
    <property type="entry name" value="Rev_trsase/Diguanyl_cyclase"/>
</dbReference>
<dbReference type="AlphaFoldDB" id="A0A6L2KCZ8"/>
<dbReference type="InterPro" id="IPR036397">
    <property type="entry name" value="RNaseH_sf"/>
</dbReference>
<dbReference type="InterPro" id="IPR001878">
    <property type="entry name" value="Znf_CCHC"/>
</dbReference>
<dbReference type="EMBL" id="BKCJ010002147">
    <property type="protein sequence ID" value="GEU46592.1"/>
    <property type="molecule type" value="Genomic_DNA"/>
</dbReference>
<dbReference type="GO" id="GO:0003676">
    <property type="term" value="F:nucleic acid binding"/>
    <property type="evidence" value="ECO:0007669"/>
    <property type="project" value="InterPro"/>
</dbReference>
<evidence type="ECO:0000256" key="5">
    <source>
        <dbReference type="ARBA" id="ARBA00022759"/>
    </source>
</evidence>
<dbReference type="Gene3D" id="3.30.420.10">
    <property type="entry name" value="Ribonuclease H-like superfamily/Ribonuclease H"/>
    <property type="match status" value="1"/>
</dbReference>
<dbReference type="Pfam" id="PF08284">
    <property type="entry name" value="RVP_2"/>
    <property type="match status" value="1"/>
</dbReference>
<reference evidence="13" key="1">
    <citation type="journal article" date="2019" name="Sci. Rep.">
        <title>Draft genome of Tanacetum cinerariifolium, the natural source of mosquito coil.</title>
        <authorList>
            <person name="Yamashiro T."/>
            <person name="Shiraishi A."/>
            <person name="Satake H."/>
            <person name="Nakayama K."/>
        </authorList>
    </citation>
    <scope>NUCLEOTIDE SEQUENCE</scope>
</reference>
<feature type="region of interest" description="Disordered" evidence="9">
    <location>
        <begin position="250"/>
        <end position="294"/>
    </location>
</feature>
<dbReference type="InterPro" id="IPR043502">
    <property type="entry name" value="DNA/RNA_pol_sf"/>
</dbReference>
<dbReference type="Gene3D" id="2.40.70.10">
    <property type="entry name" value="Acid Proteases"/>
    <property type="match status" value="1"/>
</dbReference>
<dbReference type="CDD" id="cd00303">
    <property type="entry name" value="retropepsin_like"/>
    <property type="match status" value="1"/>
</dbReference>
<dbReference type="InterPro" id="IPR012337">
    <property type="entry name" value="RNaseH-like_sf"/>
</dbReference>
<name>A0A6L2KCZ8_TANCI</name>
<dbReference type="GO" id="GO:0008233">
    <property type="term" value="F:peptidase activity"/>
    <property type="evidence" value="ECO:0007669"/>
    <property type="project" value="UniProtKB-KW"/>
</dbReference>
<dbReference type="GO" id="GO:0015074">
    <property type="term" value="P:DNA integration"/>
    <property type="evidence" value="ECO:0007669"/>
    <property type="project" value="InterPro"/>
</dbReference>
<protein>
    <submittedName>
        <fullName evidence="13">Putative reverse transcriptase domain-containing protein</fullName>
    </submittedName>
</protein>
<evidence type="ECO:0000256" key="1">
    <source>
        <dbReference type="ARBA" id="ARBA00022670"/>
    </source>
</evidence>
<feature type="domain" description="Integrase catalytic" evidence="12">
    <location>
        <begin position="887"/>
        <end position="1012"/>
    </location>
</feature>
<evidence type="ECO:0000256" key="7">
    <source>
        <dbReference type="ARBA" id="ARBA00022918"/>
    </source>
</evidence>
<dbReference type="InterPro" id="IPR056924">
    <property type="entry name" value="SH3_Tf2-1"/>
</dbReference>
<evidence type="ECO:0000259" key="11">
    <source>
        <dbReference type="PROSITE" id="PS50878"/>
    </source>
</evidence>
<dbReference type="Gene3D" id="3.30.70.270">
    <property type="match status" value="1"/>
</dbReference>
<dbReference type="InterPro" id="IPR005162">
    <property type="entry name" value="Retrotrans_gag_dom"/>
</dbReference>
<dbReference type="PANTHER" id="PTHR37984:SF5">
    <property type="entry name" value="PROTEIN NYNRIN-LIKE"/>
    <property type="match status" value="1"/>
</dbReference>
<keyword evidence="7 13" id="KW-0695">RNA-directed DNA polymerase</keyword>
<evidence type="ECO:0000256" key="9">
    <source>
        <dbReference type="SAM" id="MobiDB-lite"/>
    </source>
</evidence>
<keyword evidence="2" id="KW-0808">Transferase</keyword>
<comment type="caution">
    <text evidence="13">The sequence shown here is derived from an EMBL/GenBank/DDBJ whole genome shotgun (WGS) entry which is preliminary data.</text>
</comment>